<keyword evidence="2" id="KW-1185">Reference proteome</keyword>
<feature type="region of interest" description="Disordered" evidence="1">
    <location>
        <begin position="1"/>
        <end position="32"/>
    </location>
</feature>
<proteinExistence type="predicted"/>
<dbReference type="Proteomes" id="UP000095283">
    <property type="component" value="Unplaced"/>
</dbReference>
<evidence type="ECO:0000256" key="1">
    <source>
        <dbReference type="SAM" id="MobiDB-lite"/>
    </source>
</evidence>
<feature type="region of interest" description="Disordered" evidence="1">
    <location>
        <begin position="500"/>
        <end position="529"/>
    </location>
</feature>
<name>A0A1I7XCT7_HETBA</name>
<dbReference type="WBParaSite" id="Hba_15170">
    <property type="protein sequence ID" value="Hba_15170"/>
    <property type="gene ID" value="Hba_15170"/>
</dbReference>
<feature type="compositionally biased region" description="Polar residues" evidence="1">
    <location>
        <begin position="1"/>
        <end position="13"/>
    </location>
</feature>
<evidence type="ECO:0000313" key="3">
    <source>
        <dbReference type="WBParaSite" id="Hba_15170"/>
    </source>
</evidence>
<dbReference type="AlphaFoldDB" id="A0A1I7XCT7"/>
<reference evidence="3" key="1">
    <citation type="submission" date="2016-11" db="UniProtKB">
        <authorList>
            <consortium name="WormBaseParasite"/>
        </authorList>
    </citation>
    <scope>IDENTIFICATION</scope>
</reference>
<sequence>MTSFLLSTKQVQSPVPYESQPKNSPLEDTDSLIHNKSTASGALPSISTLMPPASFEQSELMTSLLKKLSHESRLGKNDEVSSSLSTLCTDTNQRLQQVPSKNIAKSGQFVQPIDIKEELNELTESNASSPCSQQNHINNYVGAIDFARPELLIFWSNVGEEGPLLLLGVVMAVKESATAPIKLISNAEKLLRNVKGLWQDYKIISQIMSDPDRKGHDNCIITILFVSMSHVLQFLRDVQTNSLSEKRERDYHDCWNEITRALRAEWKIIRNFRDTFREKFPSLYSSVCGLLELAELKRSKLLAEQKKSRSKLESTITDDLKKFMNGVGETITISPSKSKRTATDMTEEPSRKLLRTMGTIPTNETFRSPTDQLLSAIESQIPTTNLLVPHAISGQNDIFQLLIIHLLSNSSQINADLPFLTNFPTNTSSLHQLFPNLSHIADTQILPVQRSAGYGGLMPQGFSSLNYAANVPSTNQLLFSQNFPTVFETLRGPDGQILMPPGPSNVSHQTTEQHNSFENYPNFPSTDEQ</sequence>
<evidence type="ECO:0000313" key="2">
    <source>
        <dbReference type="Proteomes" id="UP000095283"/>
    </source>
</evidence>
<accession>A0A1I7XCT7</accession>
<protein>
    <submittedName>
        <fullName evidence="3">Uncharacterized protein</fullName>
    </submittedName>
</protein>
<organism evidence="2 3">
    <name type="scientific">Heterorhabditis bacteriophora</name>
    <name type="common">Entomopathogenic nematode worm</name>
    <dbReference type="NCBI Taxonomy" id="37862"/>
    <lineage>
        <taxon>Eukaryota</taxon>
        <taxon>Metazoa</taxon>
        <taxon>Ecdysozoa</taxon>
        <taxon>Nematoda</taxon>
        <taxon>Chromadorea</taxon>
        <taxon>Rhabditida</taxon>
        <taxon>Rhabditina</taxon>
        <taxon>Rhabditomorpha</taxon>
        <taxon>Strongyloidea</taxon>
        <taxon>Heterorhabditidae</taxon>
        <taxon>Heterorhabditis</taxon>
    </lineage>
</organism>
<feature type="compositionally biased region" description="Polar residues" evidence="1">
    <location>
        <begin position="504"/>
        <end position="529"/>
    </location>
</feature>